<accession>A0A4S2CWD7</accession>
<proteinExistence type="predicted"/>
<evidence type="ECO:0000313" key="1">
    <source>
        <dbReference type="EMBL" id="TGY32831.1"/>
    </source>
</evidence>
<dbReference type="RefSeq" id="WP_017354371.1">
    <property type="nucleotide sequence ID" value="NZ_SRYW01000013.1"/>
</dbReference>
<gene>
    <name evidence="1" type="ORF">E5352_14340</name>
</gene>
<protein>
    <submittedName>
        <fullName evidence="1">Uncharacterized protein</fullName>
    </submittedName>
</protein>
<dbReference type="Proteomes" id="UP000306631">
    <property type="component" value="Unassembled WGS sequence"/>
</dbReference>
<comment type="caution">
    <text evidence="1">The sequence shown here is derived from an EMBL/GenBank/DDBJ whole genome shotgun (WGS) entry which is preliminary data.</text>
</comment>
<evidence type="ECO:0000313" key="2">
    <source>
        <dbReference type="Proteomes" id="UP000306631"/>
    </source>
</evidence>
<sequence length="222" mass="24152">MAVARNRSLRPGPVAGRHLDDGHGLWRYADRIAVRCHRCAAPGWVVRGSRTAGFRCLSCSLVLEEGNACGCGCCGAGTWVGPVRYSGRRPCGYCGHQWLHAQAHRAVASPPLQALPVACAQCGRSSDVSVSVQPVRDAESNDPYFGMPLLLVERTRAGLLWAYNQAHLQALHDYAGAMLRERAGVTNGSMFSRLPHWMKLARNRALLQKATARLIAKANAIR</sequence>
<reference evidence="1 2" key="1">
    <citation type="submission" date="2019-04" db="EMBL/GenBank/DDBJ databases">
        <title>Microbes associate with the intestines of laboratory mice.</title>
        <authorList>
            <person name="Navarre W."/>
            <person name="Wong E."/>
            <person name="Huang K."/>
            <person name="Tropini C."/>
            <person name="Ng K."/>
            <person name="Yu B."/>
        </authorList>
    </citation>
    <scope>NUCLEOTIDE SEQUENCE [LARGE SCALE GENOMIC DNA]</scope>
    <source>
        <strain evidence="1 2">NM62_B4-13</strain>
    </source>
</reference>
<dbReference type="EMBL" id="SRYW01000013">
    <property type="protein sequence ID" value="TGY32831.1"/>
    <property type="molecule type" value="Genomic_DNA"/>
</dbReference>
<dbReference type="OrthoDB" id="7189707at2"/>
<organism evidence="1 2">
    <name type="scientific">Stenotrophomonas maltophilia</name>
    <name type="common">Pseudomonas maltophilia</name>
    <name type="synonym">Xanthomonas maltophilia</name>
    <dbReference type="NCBI Taxonomy" id="40324"/>
    <lineage>
        <taxon>Bacteria</taxon>
        <taxon>Pseudomonadati</taxon>
        <taxon>Pseudomonadota</taxon>
        <taxon>Gammaproteobacteria</taxon>
        <taxon>Lysobacterales</taxon>
        <taxon>Lysobacteraceae</taxon>
        <taxon>Stenotrophomonas</taxon>
        <taxon>Stenotrophomonas maltophilia group</taxon>
    </lineage>
</organism>
<name>A0A4S2CWD7_STEMA</name>
<dbReference type="AlphaFoldDB" id="A0A4S2CWD7"/>